<dbReference type="CDD" id="cd07501">
    <property type="entry name" value="HAD_MDP-1_like"/>
    <property type="match status" value="1"/>
</dbReference>
<dbReference type="Pfam" id="PF12689">
    <property type="entry name" value="Acid_PPase"/>
    <property type="match status" value="1"/>
</dbReference>
<evidence type="ECO:0000313" key="2">
    <source>
        <dbReference type="Proteomes" id="UP001516400"/>
    </source>
</evidence>
<dbReference type="PANTHER" id="PTHR17901:SF14">
    <property type="entry name" value="MAGNESIUM-DEPENDENT PHOSPHATASE 1"/>
    <property type="match status" value="1"/>
</dbReference>
<evidence type="ECO:0000313" key="1">
    <source>
        <dbReference type="EMBL" id="KAL3276478.1"/>
    </source>
</evidence>
<dbReference type="SFLD" id="SFLDG01129">
    <property type="entry name" value="C1.5:_HAD__Beta-PGM__Phosphata"/>
    <property type="match status" value="1"/>
</dbReference>
<proteinExistence type="predicted"/>
<reference evidence="1 2" key="1">
    <citation type="journal article" date="2021" name="BMC Biol.">
        <title>Horizontally acquired antibacterial genes associated with adaptive radiation of ladybird beetles.</title>
        <authorList>
            <person name="Li H.S."/>
            <person name="Tang X.F."/>
            <person name="Huang Y.H."/>
            <person name="Xu Z.Y."/>
            <person name="Chen M.L."/>
            <person name="Du X.Y."/>
            <person name="Qiu B.Y."/>
            <person name="Chen P.T."/>
            <person name="Zhang W."/>
            <person name="Slipinski A."/>
            <person name="Escalona H.E."/>
            <person name="Waterhouse R.M."/>
            <person name="Zwick A."/>
            <person name="Pang H."/>
        </authorList>
    </citation>
    <scope>NUCLEOTIDE SEQUENCE [LARGE SCALE GENOMIC DNA]</scope>
    <source>
        <strain evidence="1">SYSU2018</strain>
    </source>
</reference>
<accession>A0ABD2NCJ8</accession>
<dbReference type="NCBIfam" id="TIGR01681">
    <property type="entry name" value="HAD-SF-IIIC"/>
    <property type="match status" value="1"/>
</dbReference>
<dbReference type="AlphaFoldDB" id="A0ABD2NCJ8"/>
<gene>
    <name evidence="1" type="ORF">HHI36_011859</name>
</gene>
<dbReference type="InterPro" id="IPR035679">
    <property type="entry name" value="MDP-1_euk"/>
</dbReference>
<organism evidence="1 2">
    <name type="scientific">Cryptolaemus montrouzieri</name>
    <dbReference type="NCBI Taxonomy" id="559131"/>
    <lineage>
        <taxon>Eukaryota</taxon>
        <taxon>Metazoa</taxon>
        <taxon>Ecdysozoa</taxon>
        <taxon>Arthropoda</taxon>
        <taxon>Hexapoda</taxon>
        <taxon>Insecta</taxon>
        <taxon>Pterygota</taxon>
        <taxon>Neoptera</taxon>
        <taxon>Endopterygota</taxon>
        <taxon>Coleoptera</taxon>
        <taxon>Polyphaga</taxon>
        <taxon>Cucujiformia</taxon>
        <taxon>Coccinelloidea</taxon>
        <taxon>Coccinellidae</taxon>
        <taxon>Scymninae</taxon>
        <taxon>Scymnini</taxon>
        <taxon>Cryptolaemus</taxon>
    </lineage>
</organism>
<dbReference type="InterPro" id="IPR010033">
    <property type="entry name" value="HAD_SF_ppase_IIIC"/>
</dbReference>
<dbReference type="Gene3D" id="3.40.50.1000">
    <property type="entry name" value="HAD superfamily/HAD-like"/>
    <property type="match status" value="1"/>
</dbReference>
<dbReference type="SFLD" id="SFLDS00003">
    <property type="entry name" value="Haloacid_Dehalogenase"/>
    <property type="match status" value="1"/>
</dbReference>
<sequence length="165" mass="19167">MQENSKKPKVIVFDLDYTLWPFWVDTHVSPPFRKNSNGDVVDSGGHKIQTYPQSTEILKDLFDNGYQLAVASRTSEMKGARQLLDLFEWNKYFSFVEIFPGRKTTHFGRIKSESKVEFKDMLFFDDEHRNIRDLEAVGVVSILVKNGVTKDVIRQGLNEFEKRNS</sequence>
<dbReference type="Proteomes" id="UP001516400">
    <property type="component" value="Unassembled WGS sequence"/>
</dbReference>
<evidence type="ECO:0008006" key="3">
    <source>
        <dbReference type="Google" id="ProtNLM"/>
    </source>
</evidence>
<dbReference type="SUPFAM" id="SSF56784">
    <property type="entry name" value="HAD-like"/>
    <property type="match status" value="1"/>
</dbReference>
<dbReference type="InterPro" id="IPR023214">
    <property type="entry name" value="HAD_sf"/>
</dbReference>
<protein>
    <recommendedName>
        <fullName evidence="3">Magnesium-dependent phosphatase 1</fullName>
    </recommendedName>
</protein>
<dbReference type="PANTHER" id="PTHR17901">
    <property type="entry name" value="MAGNESIUM-DEPENDENT PHOSPHATASE 1 MDP1"/>
    <property type="match status" value="1"/>
</dbReference>
<dbReference type="InterPro" id="IPR010036">
    <property type="entry name" value="MDP_1_eu_arc"/>
</dbReference>
<dbReference type="NCBIfam" id="TIGR01685">
    <property type="entry name" value="MDP-1"/>
    <property type="match status" value="1"/>
</dbReference>
<dbReference type="EMBL" id="JABFTP020000103">
    <property type="protein sequence ID" value="KAL3276478.1"/>
    <property type="molecule type" value="Genomic_DNA"/>
</dbReference>
<keyword evidence="2" id="KW-1185">Reference proteome</keyword>
<dbReference type="InterPro" id="IPR036412">
    <property type="entry name" value="HAD-like_sf"/>
</dbReference>
<name>A0ABD2NCJ8_9CUCU</name>
<dbReference type="SFLD" id="SFLDG01131">
    <property type="entry name" value="C1.5.2:_MDP_Like"/>
    <property type="match status" value="1"/>
</dbReference>
<comment type="caution">
    <text evidence="1">The sequence shown here is derived from an EMBL/GenBank/DDBJ whole genome shotgun (WGS) entry which is preliminary data.</text>
</comment>